<dbReference type="PANTHER" id="PTHR14431">
    <property type="entry name" value="HCLS1-BINDING PROTEIN 3"/>
    <property type="match status" value="1"/>
</dbReference>
<dbReference type="EMBL" id="CALNXK010000038">
    <property type="protein sequence ID" value="CAH3123336.1"/>
    <property type="molecule type" value="Genomic_DNA"/>
</dbReference>
<feature type="compositionally biased region" description="Basic and acidic residues" evidence="1">
    <location>
        <begin position="146"/>
        <end position="157"/>
    </location>
</feature>
<gene>
    <name evidence="3" type="ORF">PLOB_00029901</name>
</gene>
<proteinExistence type="predicted"/>
<evidence type="ECO:0000259" key="2">
    <source>
        <dbReference type="PROSITE" id="PS50195"/>
    </source>
</evidence>
<protein>
    <recommendedName>
        <fullName evidence="2">PX domain-containing protein</fullName>
    </recommendedName>
</protein>
<dbReference type="InterPro" id="IPR036871">
    <property type="entry name" value="PX_dom_sf"/>
</dbReference>
<feature type="compositionally biased region" description="Basic residues" evidence="1">
    <location>
        <begin position="327"/>
        <end position="341"/>
    </location>
</feature>
<evidence type="ECO:0000313" key="3">
    <source>
        <dbReference type="EMBL" id="CAH3123336.1"/>
    </source>
</evidence>
<evidence type="ECO:0000313" key="4">
    <source>
        <dbReference type="Proteomes" id="UP001159405"/>
    </source>
</evidence>
<sequence>MIMASVTLTNRELKNKATGIDIRVPQHEHISGPLGGNVLYHVIVVTRLFYFKTPGKHKESDVVQFMIPQKYEVFEDLCAKLSQKFPSVVFSSPPKKTFLVSDSVISDRRRYMEDVLQQIARTPKLACSSLVLEFLGAKRGHKDVNRLEITQTKKDPKAEEEESSEQKPVKEEEVEDVDLFAKTDETDVAQNNGNEEDEEEDLFATAKGSSEAQMTGFSIFDNNDKEDLDDEDINKLFIPAGADENKISLEVEDNSQLLNIEDDLDKLLTTKSKPAKPAKPAKPEKPVAKPRLKPKPDLKPKPTPKPRFAEAGAGEEELFGGGVPTAKPRKPKKPPVPKKKATGGDEDLFVHARKQSFNRTPSREDETLDDIFNLPAKSAFTTTEEDDDLFKSTTSVSEVAVQDMSADDIASYIQQNMPQSDAKLDLFGN</sequence>
<dbReference type="Gene3D" id="3.30.1520.10">
    <property type="entry name" value="Phox-like domain"/>
    <property type="match status" value="1"/>
</dbReference>
<dbReference type="Proteomes" id="UP001159405">
    <property type="component" value="Unassembled WGS sequence"/>
</dbReference>
<dbReference type="PROSITE" id="PS50195">
    <property type="entry name" value="PX"/>
    <property type="match status" value="1"/>
</dbReference>
<name>A0ABN8NW76_9CNID</name>
<dbReference type="Pfam" id="PF00787">
    <property type="entry name" value="PX"/>
    <property type="match status" value="1"/>
</dbReference>
<dbReference type="SUPFAM" id="SSF64268">
    <property type="entry name" value="PX domain"/>
    <property type="match status" value="1"/>
</dbReference>
<comment type="caution">
    <text evidence="3">The sequence shown here is derived from an EMBL/GenBank/DDBJ whole genome shotgun (WGS) entry which is preliminary data.</text>
</comment>
<keyword evidence="4" id="KW-1185">Reference proteome</keyword>
<feature type="region of interest" description="Disordered" evidence="1">
    <location>
        <begin position="146"/>
        <end position="174"/>
    </location>
</feature>
<dbReference type="InterPro" id="IPR001683">
    <property type="entry name" value="PX_dom"/>
</dbReference>
<dbReference type="PANTHER" id="PTHR14431:SF1">
    <property type="entry name" value="HCLS1-BINDING PROTEIN 3"/>
    <property type="match status" value="1"/>
</dbReference>
<feature type="region of interest" description="Disordered" evidence="1">
    <location>
        <begin position="268"/>
        <end position="366"/>
    </location>
</feature>
<reference evidence="3 4" key="1">
    <citation type="submission" date="2022-05" db="EMBL/GenBank/DDBJ databases">
        <authorList>
            <consortium name="Genoscope - CEA"/>
            <person name="William W."/>
        </authorList>
    </citation>
    <scope>NUCLEOTIDE SEQUENCE [LARGE SCALE GENOMIC DNA]</scope>
</reference>
<evidence type="ECO:0000256" key="1">
    <source>
        <dbReference type="SAM" id="MobiDB-lite"/>
    </source>
</evidence>
<dbReference type="InterPro" id="IPR039701">
    <property type="entry name" value="HS1BP3"/>
</dbReference>
<feature type="domain" description="PX" evidence="2">
    <location>
        <begin position="1"/>
        <end position="142"/>
    </location>
</feature>
<organism evidence="3 4">
    <name type="scientific">Porites lobata</name>
    <dbReference type="NCBI Taxonomy" id="104759"/>
    <lineage>
        <taxon>Eukaryota</taxon>
        <taxon>Metazoa</taxon>
        <taxon>Cnidaria</taxon>
        <taxon>Anthozoa</taxon>
        <taxon>Hexacorallia</taxon>
        <taxon>Scleractinia</taxon>
        <taxon>Fungiina</taxon>
        <taxon>Poritidae</taxon>
        <taxon>Porites</taxon>
    </lineage>
</organism>
<accession>A0ABN8NW76</accession>